<organism evidence="3 4">
    <name type="scientific">Stenotrophomonas lacuserhaii</name>
    <dbReference type="NCBI Taxonomy" id="2760084"/>
    <lineage>
        <taxon>Bacteria</taxon>
        <taxon>Pseudomonadati</taxon>
        <taxon>Pseudomonadota</taxon>
        <taxon>Gammaproteobacteria</taxon>
        <taxon>Lysobacterales</taxon>
        <taxon>Lysobacteraceae</taxon>
        <taxon>Stenotrophomonas</taxon>
    </lineage>
</organism>
<dbReference type="InterPro" id="IPR011990">
    <property type="entry name" value="TPR-like_helical_dom_sf"/>
</dbReference>
<evidence type="ECO:0000259" key="2">
    <source>
        <dbReference type="Pfam" id="PF19933"/>
    </source>
</evidence>
<reference evidence="3 4" key="1">
    <citation type="submission" date="2020-08" db="EMBL/GenBank/DDBJ databases">
        <title>A Genomic Blueprint of the Chicken Gut Microbiome.</title>
        <authorList>
            <person name="Gilroy R."/>
            <person name="Ravi A."/>
            <person name="Getino M."/>
            <person name="Pursley I."/>
            <person name="Horton D.L."/>
            <person name="Alikhan N.-F."/>
            <person name="Baker D."/>
            <person name="Gharbi K."/>
            <person name="Hall N."/>
            <person name="Watson M."/>
            <person name="Adriaenssens E.M."/>
            <person name="Foster-Nyarko E."/>
            <person name="Jarju S."/>
            <person name="Secka A."/>
            <person name="Antonio M."/>
            <person name="Oren A."/>
            <person name="Chaudhuri R."/>
            <person name="La Ragione R.M."/>
            <person name="Hildebrand F."/>
            <person name="Pallen M.J."/>
        </authorList>
    </citation>
    <scope>NUCLEOTIDE SEQUENCE [LARGE SCALE GENOMIC DNA]</scope>
    <source>
        <strain evidence="3 4">Sa5BUN4</strain>
    </source>
</reference>
<evidence type="ECO:0000313" key="3">
    <source>
        <dbReference type="EMBL" id="MBD7954314.1"/>
    </source>
</evidence>
<dbReference type="InterPro" id="IPR045653">
    <property type="entry name" value="DUF6396"/>
</dbReference>
<feature type="region of interest" description="Disordered" evidence="1">
    <location>
        <begin position="327"/>
        <end position="373"/>
    </location>
</feature>
<evidence type="ECO:0000256" key="1">
    <source>
        <dbReference type="SAM" id="MobiDB-lite"/>
    </source>
</evidence>
<feature type="compositionally biased region" description="Basic and acidic residues" evidence="1">
    <location>
        <begin position="360"/>
        <end position="373"/>
    </location>
</feature>
<sequence>MNQPAACACVSAPQKARNILVIGFLLISTMTAAKCRAKETAAPGPEFKCVTQVEGDGVVEADVERLYRFAQHLEAGAQLPVNNQDAVVAVQKLTRYYRIGVAHGDIRAAKALRNVLSWSTSDTYSGVLDRRQVSRDEERQKLLDQMLAAGSVDAIVTLGNIEMMGCSPATALPLYLKAASLGSVDGQMRAVNLLDPSTVSGRAFGAKKSGSGLVMSLLTCAAVAGDQRARYELAERGSAGGKSESNIELLHALTIQGNTYAVARLKSIFELRSRRNDSDSQDRERASRYERVRMLLMLNDGAKVPDLDVIVPLPPAELDAWDGTFLWSPSPTSEPPSLSEAEITDLATRRSLDPCTGLPKDLEESKSDQEPTP</sequence>
<feature type="domain" description="DUF6396" evidence="2">
    <location>
        <begin position="265"/>
        <end position="359"/>
    </location>
</feature>
<keyword evidence="4" id="KW-1185">Reference proteome</keyword>
<dbReference type="EMBL" id="JACSQS010000007">
    <property type="protein sequence ID" value="MBD7954314.1"/>
    <property type="molecule type" value="Genomic_DNA"/>
</dbReference>
<proteinExistence type="predicted"/>
<name>A0A8X8FTY4_9GAMM</name>
<feature type="compositionally biased region" description="Low complexity" evidence="1">
    <location>
        <begin position="328"/>
        <end position="341"/>
    </location>
</feature>
<dbReference type="Gene3D" id="1.25.40.10">
    <property type="entry name" value="Tetratricopeptide repeat domain"/>
    <property type="match status" value="1"/>
</dbReference>
<dbReference type="AlphaFoldDB" id="A0A8X8FTY4"/>
<dbReference type="Pfam" id="PF19933">
    <property type="entry name" value="DUF6396"/>
    <property type="match status" value="1"/>
</dbReference>
<evidence type="ECO:0000313" key="4">
    <source>
        <dbReference type="Proteomes" id="UP000636938"/>
    </source>
</evidence>
<accession>A0A8X8FTY4</accession>
<protein>
    <recommendedName>
        <fullName evidence="2">DUF6396 domain-containing protein</fullName>
    </recommendedName>
</protein>
<comment type="caution">
    <text evidence="3">The sequence shown here is derived from an EMBL/GenBank/DDBJ whole genome shotgun (WGS) entry which is preliminary data.</text>
</comment>
<dbReference type="Proteomes" id="UP000636938">
    <property type="component" value="Unassembled WGS sequence"/>
</dbReference>
<gene>
    <name evidence="3" type="ORF">H9654_08850</name>
</gene>
<dbReference type="RefSeq" id="WP_191770534.1">
    <property type="nucleotide sequence ID" value="NZ_JACSQS010000007.1"/>
</dbReference>